<name>A0A0B7MPW4_9FUNG</name>
<dbReference type="STRING" id="35722.A0A0B7MPW4"/>
<gene>
    <name evidence="1" type="primary">PARPA_01245.1 scaffold 1359</name>
</gene>
<dbReference type="OrthoDB" id="10263782at2759"/>
<protein>
    <recommendedName>
        <fullName evidence="3">Methylmalonic aciduria and homocystinuria type D protein</fullName>
    </recommendedName>
</protein>
<sequence length="114" mass="12880">MVGLSKQVNQERDAKLELFVEWGRLVVDRIKSIGMWADIMDPASGFPIFSEAGSSPYPDVQGTQMLSSRFYVQNIGCCHILFHPTWQSHIYPSTLFTTAPAHILEKVILQIVDK</sequence>
<dbReference type="PANTHER" id="PTHR13192">
    <property type="entry name" value="MY011 PROTEIN"/>
    <property type="match status" value="1"/>
</dbReference>
<dbReference type="Proteomes" id="UP000054107">
    <property type="component" value="Unassembled WGS sequence"/>
</dbReference>
<keyword evidence="2" id="KW-1185">Reference proteome</keyword>
<accession>A0A0B7MPW4</accession>
<dbReference type="GO" id="GO:0009235">
    <property type="term" value="P:cobalamin metabolic process"/>
    <property type="evidence" value="ECO:0007669"/>
    <property type="project" value="InterPro"/>
</dbReference>
<dbReference type="InterPro" id="IPR019362">
    <property type="entry name" value="MMADHC"/>
</dbReference>
<dbReference type="AlphaFoldDB" id="A0A0B7MPW4"/>
<proteinExistence type="predicted"/>
<dbReference type="EMBL" id="LN719426">
    <property type="protein sequence ID" value="CEP07936.1"/>
    <property type="molecule type" value="Genomic_DNA"/>
</dbReference>
<evidence type="ECO:0000313" key="2">
    <source>
        <dbReference type="Proteomes" id="UP000054107"/>
    </source>
</evidence>
<evidence type="ECO:0008006" key="3">
    <source>
        <dbReference type="Google" id="ProtNLM"/>
    </source>
</evidence>
<dbReference type="PANTHER" id="PTHR13192:SF3">
    <property type="entry name" value="COBALAMIN TRAFFICKING PROTEIN CBLD"/>
    <property type="match status" value="1"/>
</dbReference>
<evidence type="ECO:0000313" key="1">
    <source>
        <dbReference type="EMBL" id="CEP07936.1"/>
    </source>
</evidence>
<organism evidence="1 2">
    <name type="scientific">Parasitella parasitica</name>
    <dbReference type="NCBI Taxonomy" id="35722"/>
    <lineage>
        <taxon>Eukaryota</taxon>
        <taxon>Fungi</taxon>
        <taxon>Fungi incertae sedis</taxon>
        <taxon>Mucoromycota</taxon>
        <taxon>Mucoromycotina</taxon>
        <taxon>Mucoromycetes</taxon>
        <taxon>Mucorales</taxon>
        <taxon>Mucorineae</taxon>
        <taxon>Mucoraceae</taxon>
        <taxon>Parasitella</taxon>
    </lineage>
</organism>
<dbReference type="Pfam" id="PF10229">
    <property type="entry name" value="MMADHC"/>
    <property type="match status" value="1"/>
</dbReference>
<reference evidence="1 2" key="1">
    <citation type="submission" date="2014-09" db="EMBL/GenBank/DDBJ databases">
        <authorList>
            <person name="Ellenberger Sabrina"/>
        </authorList>
    </citation>
    <scope>NUCLEOTIDE SEQUENCE [LARGE SCALE GENOMIC DNA]</scope>
    <source>
        <strain evidence="1 2">CBS 412.66</strain>
    </source>
</reference>